<accession>A0A2V2YU42</accession>
<dbReference type="InterPro" id="IPR006026">
    <property type="entry name" value="Peptidase_Metallo"/>
</dbReference>
<dbReference type="GO" id="GO:0004222">
    <property type="term" value="F:metalloendopeptidase activity"/>
    <property type="evidence" value="ECO:0007669"/>
    <property type="project" value="InterPro"/>
</dbReference>
<dbReference type="InterPro" id="IPR024079">
    <property type="entry name" value="MetalloPept_cat_dom_sf"/>
</dbReference>
<dbReference type="RefSeq" id="WP_110044263.1">
    <property type="nucleotide sequence ID" value="NZ_CP054612.1"/>
</dbReference>
<protein>
    <submittedName>
        <fullName evidence="2">Astacin (Peptidase family M12A)</fullName>
    </submittedName>
</protein>
<dbReference type="InterPro" id="IPR001506">
    <property type="entry name" value="Peptidase_M12A"/>
</dbReference>
<name>A0A2V2YU42_9BACL</name>
<reference evidence="2 3" key="1">
    <citation type="submission" date="2018-05" db="EMBL/GenBank/DDBJ databases">
        <title>Genomic Encyclopedia of Type Strains, Phase III (KMG-III): the genomes of soil and plant-associated and newly described type strains.</title>
        <authorList>
            <person name="Whitman W."/>
        </authorList>
    </citation>
    <scope>NUCLEOTIDE SEQUENCE [LARGE SCALE GENOMIC DNA]</scope>
    <source>
        <strain evidence="2 3">CECT 5696</strain>
    </source>
</reference>
<sequence>MCDSSDDSFICYIKELPPELQAEAAAKAIEINPENAPQARHVQQLSAQEQPNNLKLTLLYLKRWPKTGVNLTVGFFGDPPAELRARILSHMNAWNVSANVVFTETELTNNPQVRISFDNSGYWSAIGTTITSVPQDQATMNLGGLTVDTPESEFRRVVRHETGHTLGFLHEHQRPEIANRIDPDKAIAHYKAIYNWSEAMTRATILNAINPDSATQTILADPNSVMCYPLPASIMKDGIAIEAGRDISASDMAFAATLYPKPNTSRRLMHTIRNSDGSWQPMEDLNVSLYIPGPITAIAGASGDNGDTHFVFVVIWGDSGIPGELWHLIRYADGSWSQMDSLSRLFNLTSGVSAVTAASGANGAVHFAFTTSEGLLKYTVRESSGRWQPMSDLHTELNIHGMVVALSGTNGAEGAVQFAFTTSDGKLWHAIRNSDGNWRPLLNLSAALSPIWTGDVATIAGAAGEYIGDTVFVFATRRARLWYSVRHRNGGKWTGLNDLGEALNLKKRVVAVGGCEGADRQSQFVLVTEDGHVWHTIRYFEGSWQQPVPLDWVLPISGAVPTVAGVHGDNGETHFIFTTYQ</sequence>
<dbReference type="Gene3D" id="3.40.390.10">
    <property type="entry name" value="Collagenase (Catalytic Domain)"/>
    <property type="match status" value="1"/>
</dbReference>
<evidence type="ECO:0000313" key="3">
    <source>
        <dbReference type="Proteomes" id="UP000246635"/>
    </source>
</evidence>
<keyword evidence="3" id="KW-1185">Reference proteome</keyword>
<dbReference type="Gene3D" id="2.120.10.70">
    <property type="entry name" value="Fucose-specific lectin"/>
    <property type="match status" value="1"/>
</dbReference>
<evidence type="ECO:0000313" key="2">
    <source>
        <dbReference type="EMBL" id="PWW02777.1"/>
    </source>
</evidence>
<dbReference type="SUPFAM" id="SSF89372">
    <property type="entry name" value="Fucose-specific lectin"/>
    <property type="match status" value="1"/>
</dbReference>
<comment type="caution">
    <text evidence="2">The sequence shown here is derived from an EMBL/GenBank/DDBJ whole genome shotgun (WGS) entry which is preliminary data.</text>
</comment>
<gene>
    <name evidence="2" type="ORF">DFQ01_10853</name>
</gene>
<dbReference type="AlphaFoldDB" id="A0A2V2YU42"/>
<dbReference type="GO" id="GO:0006508">
    <property type="term" value="P:proteolysis"/>
    <property type="evidence" value="ECO:0007669"/>
    <property type="project" value="InterPro"/>
</dbReference>
<dbReference type="Proteomes" id="UP000246635">
    <property type="component" value="Unassembled WGS sequence"/>
</dbReference>
<dbReference type="SUPFAM" id="SSF55486">
    <property type="entry name" value="Metalloproteases ('zincins'), catalytic domain"/>
    <property type="match status" value="1"/>
</dbReference>
<dbReference type="OrthoDB" id="733404at2"/>
<evidence type="ECO:0000259" key="1">
    <source>
        <dbReference type="SMART" id="SM00235"/>
    </source>
</evidence>
<proteinExistence type="predicted"/>
<feature type="domain" description="Peptidase metallopeptidase" evidence="1">
    <location>
        <begin position="60"/>
        <end position="196"/>
    </location>
</feature>
<dbReference type="SMART" id="SM00235">
    <property type="entry name" value="ZnMc"/>
    <property type="match status" value="1"/>
</dbReference>
<dbReference type="EMBL" id="QGTQ01000008">
    <property type="protein sequence ID" value="PWW02777.1"/>
    <property type="molecule type" value="Genomic_DNA"/>
</dbReference>
<dbReference type="Pfam" id="PF01400">
    <property type="entry name" value="Astacin"/>
    <property type="match status" value="1"/>
</dbReference>
<dbReference type="GO" id="GO:0008270">
    <property type="term" value="F:zinc ion binding"/>
    <property type="evidence" value="ECO:0007669"/>
    <property type="project" value="InterPro"/>
</dbReference>
<organism evidence="2 3">
    <name type="scientific">Paenibacillus cellulosilyticus</name>
    <dbReference type="NCBI Taxonomy" id="375489"/>
    <lineage>
        <taxon>Bacteria</taxon>
        <taxon>Bacillati</taxon>
        <taxon>Bacillota</taxon>
        <taxon>Bacilli</taxon>
        <taxon>Bacillales</taxon>
        <taxon>Paenibacillaceae</taxon>
        <taxon>Paenibacillus</taxon>
    </lineage>
</organism>